<gene>
    <name evidence="2" type="ORF">FD755_007045</name>
</gene>
<dbReference type="AlphaFoldDB" id="A0A5J5MII9"/>
<keyword evidence="3" id="KW-1185">Reference proteome</keyword>
<reference evidence="2 3" key="1">
    <citation type="submission" date="2019-06" db="EMBL/GenBank/DDBJ databases">
        <title>Discovery of a novel chromosome fission-fusion reversal in muntjac.</title>
        <authorList>
            <person name="Mudd A.B."/>
            <person name="Bredeson J.V."/>
            <person name="Baum R."/>
            <person name="Hockemeyer D."/>
            <person name="Rokhsar D.S."/>
        </authorList>
    </citation>
    <scope>NUCLEOTIDE SEQUENCE [LARGE SCALE GENOMIC DNA]</scope>
    <source>
        <strain evidence="2">UCam_UCB_Mr</strain>
        <tissue evidence="2">Fibroblast cell line</tissue>
    </source>
</reference>
<keyword evidence="1" id="KW-0732">Signal</keyword>
<feature type="chain" id="PRO_5023846170" evidence="1">
    <location>
        <begin position="27"/>
        <end position="81"/>
    </location>
</feature>
<evidence type="ECO:0000313" key="3">
    <source>
        <dbReference type="Proteomes" id="UP000326062"/>
    </source>
</evidence>
<comment type="caution">
    <text evidence="2">The sequence shown here is derived from an EMBL/GenBank/DDBJ whole genome shotgun (WGS) entry which is preliminary data.</text>
</comment>
<sequence length="81" mass="8712">MDAAAAALPAFVALLLLSPWPLLGSAQGQFSAGDGRRGAGNFPRCAPLFPAQARPGRRRAGRCGTWLFFIDKAKTFDFIFK</sequence>
<evidence type="ECO:0000256" key="1">
    <source>
        <dbReference type="SAM" id="SignalP"/>
    </source>
</evidence>
<name>A0A5J5MII9_MUNRE</name>
<organism evidence="2 3">
    <name type="scientific">Muntiacus reevesi</name>
    <name type="common">Reeves' muntjac</name>
    <name type="synonym">Cervus reevesi</name>
    <dbReference type="NCBI Taxonomy" id="9886"/>
    <lineage>
        <taxon>Eukaryota</taxon>
        <taxon>Metazoa</taxon>
        <taxon>Chordata</taxon>
        <taxon>Craniata</taxon>
        <taxon>Vertebrata</taxon>
        <taxon>Euteleostomi</taxon>
        <taxon>Mammalia</taxon>
        <taxon>Eutheria</taxon>
        <taxon>Laurasiatheria</taxon>
        <taxon>Artiodactyla</taxon>
        <taxon>Ruminantia</taxon>
        <taxon>Pecora</taxon>
        <taxon>Cervidae</taxon>
        <taxon>Muntiacinae</taxon>
        <taxon>Muntiacus</taxon>
    </lineage>
</organism>
<feature type="signal peptide" evidence="1">
    <location>
        <begin position="1"/>
        <end position="26"/>
    </location>
</feature>
<evidence type="ECO:0000313" key="2">
    <source>
        <dbReference type="EMBL" id="KAB0379261.1"/>
    </source>
</evidence>
<dbReference type="Proteomes" id="UP000326062">
    <property type="component" value="Chromosome 3"/>
</dbReference>
<protein>
    <submittedName>
        <fullName evidence="2">Uncharacterized protein</fullName>
    </submittedName>
</protein>
<dbReference type="EMBL" id="VCEB01000003">
    <property type="protein sequence ID" value="KAB0379261.1"/>
    <property type="molecule type" value="Genomic_DNA"/>
</dbReference>
<accession>A0A5J5MII9</accession>
<proteinExistence type="predicted"/>